<organism evidence="16 17">
    <name type="scientific">Enterobacter asburiae</name>
    <dbReference type="NCBI Taxonomy" id="61645"/>
    <lineage>
        <taxon>Bacteria</taxon>
        <taxon>Pseudomonadati</taxon>
        <taxon>Pseudomonadota</taxon>
        <taxon>Gammaproteobacteria</taxon>
        <taxon>Enterobacterales</taxon>
        <taxon>Enterobacteriaceae</taxon>
        <taxon>Enterobacter</taxon>
        <taxon>Enterobacter cloacae complex</taxon>
    </lineage>
</organism>
<keyword evidence="6" id="KW-0808">Transferase</keyword>
<dbReference type="PRINTS" id="PR01399">
    <property type="entry name" value="ENTSNTHTASED"/>
</dbReference>
<evidence type="ECO:0000256" key="9">
    <source>
        <dbReference type="ARBA" id="ARBA00031996"/>
    </source>
</evidence>
<dbReference type="GO" id="GO:0000287">
    <property type="term" value="F:magnesium ion binding"/>
    <property type="evidence" value="ECO:0007669"/>
    <property type="project" value="InterPro"/>
</dbReference>
<comment type="catalytic activity">
    <reaction evidence="10">
        <text>apo-[aryl-carrier protein] + CoA = holo-[aryl-carrier protein] + adenosine 3',5'-bisphosphate + H(+)</text>
        <dbReference type="Rhea" id="RHEA:48404"/>
        <dbReference type="Rhea" id="RHEA-COMP:15903"/>
        <dbReference type="Rhea" id="RHEA-COMP:17557"/>
        <dbReference type="ChEBI" id="CHEBI:15378"/>
        <dbReference type="ChEBI" id="CHEBI:29999"/>
        <dbReference type="ChEBI" id="CHEBI:57287"/>
        <dbReference type="ChEBI" id="CHEBI:58343"/>
        <dbReference type="ChEBI" id="CHEBI:64479"/>
    </reaction>
</comment>
<dbReference type="PANTHER" id="PTHR38096">
    <property type="entry name" value="ENTEROBACTIN SYNTHASE COMPONENT D"/>
    <property type="match status" value="1"/>
</dbReference>
<comment type="cofactor">
    <cofactor evidence="13">
        <name>Mg(2+)</name>
        <dbReference type="ChEBI" id="CHEBI:18420"/>
    </cofactor>
</comment>
<evidence type="ECO:0000256" key="5">
    <source>
        <dbReference type="ARBA" id="ARBA00019087"/>
    </source>
</evidence>
<comment type="catalytic activity">
    <reaction evidence="11">
        <text>apo-[peptidyl-carrier protein] + CoA = holo-[peptidyl-carrier protein] + adenosine 3',5'-bisphosphate + H(+)</text>
        <dbReference type="Rhea" id="RHEA:46228"/>
        <dbReference type="Rhea" id="RHEA-COMP:11479"/>
        <dbReference type="Rhea" id="RHEA-COMP:11480"/>
        <dbReference type="ChEBI" id="CHEBI:15378"/>
        <dbReference type="ChEBI" id="CHEBI:29999"/>
        <dbReference type="ChEBI" id="CHEBI:57287"/>
        <dbReference type="ChEBI" id="CHEBI:58343"/>
        <dbReference type="ChEBI" id="CHEBI:64479"/>
    </reaction>
</comment>
<evidence type="ECO:0000256" key="1">
    <source>
        <dbReference type="ARBA" id="ARBA00003937"/>
    </source>
</evidence>
<dbReference type="InterPro" id="IPR037143">
    <property type="entry name" value="4-PPantetheinyl_Trfase_dom_sf"/>
</dbReference>
<evidence type="ECO:0000256" key="4">
    <source>
        <dbReference type="ARBA" id="ARBA00011503"/>
    </source>
</evidence>
<evidence type="ECO:0000256" key="11">
    <source>
        <dbReference type="ARBA" id="ARBA00049191"/>
    </source>
</evidence>
<feature type="binding site" evidence="13">
    <location>
        <position position="112"/>
    </location>
    <ligand>
        <name>Mg(2+)</name>
        <dbReference type="ChEBI" id="CHEBI:18420"/>
    </ligand>
</feature>
<dbReference type="GO" id="GO:0005886">
    <property type="term" value="C:plasma membrane"/>
    <property type="evidence" value="ECO:0007669"/>
    <property type="project" value="TreeGrafter"/>
</dbReference>
<dbReference type="InterPro" id="IPR041354">
    <property type="entry name" value="4PPT_N"/>
</dbReference>
<dbReference type="GO" id="GO:0008897">
    <property type="term" value="F:holo-[acyl-carrier-protein] synthase activity"/>
    <property type="evidence" value="ECO:0007669"/>
    <property type="project" value="InterPro"/>
</dbReference>
<dbReference type="Proteomes" id="UP000641429">
    <property type="component" value="Unassembled WGS sequence"/>
</dbReference>
<name>A0A8I1KGR0_ENTAS</name>
<feature type="binding site" evidence="12">
    <location>
        <position position="46"/>
    </location>
    <ligand>
        <name>CoA</name>
        <dbReference type="ChEBI" id="CHEBI:57287"/>
    </ligand>
</feature>
<evidence type="ECO:0000313" key="16">
    <source>
        <dbReference type="EMBL" id="MBJ6597854.1"/>
    </source>
</evidence>
<reference evidence="16" key="1">
    <citation type="submission" date="2020-12" db="EMBL/GenBank/DDBJ databases">
        <title>Molecular epidemiology of VIM- metallo-b-lactamase-producing Enterobacter cloacae complex isolated in France between 2015 and 2018.</title>
        <authorList>
            <person name="Emeraud C."/>
            <person name="Petit C."/>
            <person name="Bonnin R."/>
            <person name="Naas T."/>
            <person name="Dortet L."/>
        </authorList>
    </citation>
    <scope>NUCLEOTIDE SEQUENCE</scope>
    <source>
        <strain evidence="16">170C2</strain>
    </source>
</reference>
<keyword evidence="13" id="KW-0460">Magnesium</keyword>
<evidence type="ECO:0000256" key="6">
    <source>
        <dbReference type="ARBA" id="ARBA00022679"/>
    </source>
</evidence>
<sequence length="218" mass="23814">MHTTHSTFSLAGHIVHHVTFDPTTFTDTDLLWLPHHAELSNAGRKRKAEHLAGRIAAAHALGAIHKRAIPGIGPSGEPLWSEGVSGSITHSVTQAMAVVVRHPDALVGIDCEAILAEREAREIQDGIVDAQEAMCLTRSGYPFALALTLAFSAKESLFKALFPQMKIYMSFECARVTEVTEKTITLALSRPAGQYPEGKRFTLVWQHDNGNVWTLLNA</sequence>
<dbReference type="EMBL" id="JAELXN010000074">
    <property type="protein sequence ID" value="MBJ6597854.1"/>
    <property type="molecule type" value="Genomic_DNA"/>
</dbReference>
<gene>
    <name evidence="16" type="primary">entD</name>
    <name evidence="16" type="ORF">JGT27_19365</name>
</gene>
<comment type="caution">
    <text evidence="16">The sequence shown here is derived from an EMBL/GenBank/DDBJ whole genome shotgun (WGS) entry which is preliminary data.</text>
</comment>
<keyword evidence="16" id="KW-0436">Ligase</keyword>
<comment type="subunit">
    <text evidence="4">EntB, EntD, EntE, and EntF form a multienzyme complex called enterobactin synthase.</text>
</comment>
<dbReference type="Pfam" id="PF01648">
    <property type="entry name" value="ACPS"/>
    <property type="match status" value="1"/>
</dbReference>
<comment type="similarity">
    <text evidence="3">Belongs to the P-Pant transferase superfamily. EntD family.</text>
</comment>
<comment type="pathway">
    <text evidence="2">Siderophore biosynthesis; enterobactin biosynthesis.</text>
</comment>
<evidence type="ECO:0000256" key="3">
    <source>
        <dbReference type="ARBA" id="ARBA00008342"/>
    </source>
</evidence>
<keyword evidence="13" id="KW-0479">Metal-binding</keyword>
<proteinExistence type="inferred from homology"/>
<dbReference type="Pfam" id="PF17837">
    <property type="entry name" value="4PPT_N"/>
    <property type="match status" value="1"/>
</dbReference>
<dbReference type="InterPro" id="IPR003542">
    <property type="entry name" value="Enbac_synth_compD-like"/>
</dbReference>
<evidence type="ECO:0000313" key="17">
    <source>
        <dbReference type="Proteomes" id="UP000641429"/>
    </source>
</evidence>
<evidence type="ECO:0000256" key="2">
    <source>
        <dbReference type="ARBA" id="ARBA00004993"/>
    </source>
</evidence>
<dbReference type="RefSeq" id="WP_199029191.1">
    <property type="nucleotide sequence ID" value="NZ_AP028420.1"/>
</dbReference>
<evidence type="ECO:0000259" key="14">
    <source>
        <dbReference type="Pfam" id="PF01648"/>
    </source>
</evidence>
<evidence type="ECO:0000256" key="8">
    <source>
        <dbReference type="ARBA" id="ARBA00029894"/>
    </source>
</evidence>
<feature type="domain" description="4'-phosphopantetheinyl transferase N-terminal" evidence="15">
    <location>
        <begin position="37"/>
        <end position="99"/>
    </location>
</feature>
<keyword evidence="7" id="KW-0259">Enterobactin biosynthesis</keyword>
<evidence type="ECO:0000256" key="7">
    <source>
        <dbReference type="ARBA" id="ARBA00023191"/>
    </source>
</evidence>
<feature type="binding site" evidence="12">
    <location>
        <position position="110"/>
    </location>
    <ligand>
        <name>CoA</name>
        <dbReference type="ChEBI" id="CHEBI:57287"/>
    </ligand>
</feature>
<dbReference type="NCBIfam" id="NF007604">
    <property type="entry name" value="PRK10251.1"/>
    <property type="match status" value="1"/>
</dbReference>
<dbReference type="PANTHER" id="PTHR38096:SF1">
    <property type="entry name" value="ENTEROBACTIN SYNTHASE COMPONENT D"/>
    <property type="match status" value="1"/>
</dbReference>
<feature type="domain" description="4'-phosphopantetheinyl transferase" evidence="14">
    <location>
        <begin position="107"/>
        <end position="191"/>
    </location>
</feature>
<protein>
    <recommendedName>
        <fullName evidence="5">Enterobactin synthase component D</fullName>
    </recommendedName>
    <alternativeName>
        <fullName evidence="8">4'-phosphopantetheinyl transferase EntD</fullName>
    </alternativeName>
    <alternativeName>
        <fullName evidence="9">Enterochelin synthase D</fullName>
    </alternativeName>
</protein>
<dbReference type="InterPro" id="IPR008278">
    <property type="entry name" value="4-PPantetheinyl_Trfase_dom"/>
</dbReference>
<evidence type="ECO:0000256" key="13">
    <source>
        <dbReference type="PIRSR" id="PIRSR603542-2"/>
    </source>
</evidence>
<feature type="binding site" evidence="12">
    <location>
        <position position="159"/>
    </location>
    <ligand>
        <name>CoA</name>
        <dbReference type="ChEBI" id="CHEBI:57287"/>
    </ligand>
</feature>
<evidence type="ECO:0000256" key="12">
    <source>
        <dbReference type="PIRSR" id="PIRSR603542-1"/>
    </source>
</evidence>
<feature type="binding site" evidence="12">
    <location>
        <position position="155"/>
    </location>
    <ligand>
        <name>CoA</name>
        <dbReference type="ChEBI" id="CHEBI:57287"/>
    </ligand>
</feature>
<dbReference type="GO" id="GO:0009366">
    <property type="term" value="C:enterobactin synthetase complex"/>
    <property type="evidence" value="ECO:0007669"/>
    <property type="project" value="InterPro"/>
</dbReference>
<dbReference type="UniPathway" id="UPA00017"/>
<dbReference type="SUPFAM" id="SSF56214">
    <property type="entry name" value="4'-phosphopantetheinyl transferase"/>
    <property type="match status" value="1"/>
</dbReference>
<feature type="binding site" evidence="12">
    <location>
        <position position="54"/>
    </location>
    <ligand>
        <name>CoA</name>
        <dbReference type="ChEBI" id="CHEBI:57287"/>
    </ligand>
</feature>
<accession>A0A8I1KGR0</accession>
<feature type="binding site" evidence="12">
    <location>
        <begin position="89"/>
        <end position="90"/>
    </location>
    <ligand>
        <name>CoA</name>
        <dbReference type="ChEBI" id="CHEBI:57287"/>
    </ligand>
</feature>
<feature type="binding site" evidence="13">
    <location>
        <position position="110"/>
    </location>
    <ligand>
        <name>Mg(2+)</name>
        <dbReference type="ChEBI" id="CHEBI:18420"/>
    </ligand>
</feature>
<dbReference type="GO" id="GO:0009239">
    <property type="term" value="P:enterobactin biosynthetic process"/>
    <property type="evidence" value="ECO:0007669"/>
    <property type="project" value="UniProtKB-UniPathway"/>
</dbReference>
<dbReference type="AlphaFoldDB" id="A0A8I1KGR0"/>
<evidence type="ECO:0000259" key="15">
    <source>
        <dbReference type="Pfam" id="PF17837"/>
    </source>
</evidence>
<dbReference type="GO" id="GO:0016874">
    <property type="term" value="F:ligase activity"/>
    <property type="evidence" value="ECO:0007669"/>
    <property type="project" value="UniProtKB-KW"/>
</dbReference>
<comment type="function">
    <text evidence="1">Involved in the biosynthesis of the siderophore enterobactin (enterochelin), which is a macrocyclic trimeric lactone of N-(2,3-dihydroxybenzoyl)-serine. The serine trilactone serves as a scaffolding for the three catechol functionalities that provide hexadentate coordination for the tightly ligated iron(2+) atoms. Plays an essential role in the assembly of the enterobactin by catalyzing the transfer of the 4'-phosphopantetheine (Ppant) moiety from coenzyme A to the apo-domains of both EntB (ArCP domain) and EntF (PCP domain) to yield their holo-forms which make them competent for the activation of 2,3-dihydroxybenzoate (DHB) and L-serine, respectively.</text>
</comment>
<evidence type="ECO:0000256" key="10">
    <source>
        <dbReference type="ARBA" id="ARBA00049176"/>
    </source>
</evidence>